<protein>
    <submittedName>
        <fullName evidence="2">Uncharacterized protein</fullName>
    </submittedName>
</protein>
<evidence type="ECO:0000313" key="2">
    <source>
        <dbReference type="EMBL" id="TWL27434.1"/>
    </source>
</evidence>
<organism evidence="2 3">
    <name type="scientific">Bacillus licheniformis</name>
    <dbReference type="NCBI Taxonomy" id="1402"/>
    <lineage>
        <taxon>Bacteria</taxon>
        <taxon>Bacillati</taxon>
        <taxon>Bacillota</taxon>
        <taxon>Bacilli</taxon>
        <taxon>Bacillales</taxon>
        <taxon>Bacillaceae</taxon>
        <taxon>Bacillus</taxon>
    </lineage>
</organism>
<proteinExistence type="predicted"/>
<dbReference type="EMBL" id="NILC01000023">
    <property type="protein sequence ID" value="TWL27434.1"/>
    <property type="molecule type" value="Genomic_DNA"/>
</dbReference>
<feature type="compositionally biased region" description="Basic and acidic residues" evidence="1">
    <location>
        <begin position="1"/>
        <end position="10"/>
    </location>
</feature>
<comment type="caution">
    <text evidence="2">The sequence shown here is derived from an EMBL/GenBank/DDBJ whole genome shotgun (WGS) entry which is preliminary data.</text>
</comment>
<dbReference type="AlphaFoldDB" id="A0A8B5YBJ5"/>
<feature type="region of interest" description="Disordered" evidence="1">
    <location>
        <begin position="1"/>
        <end position="26"/>
    </location>
</feature>
<evidence type="ECO:0000313" key="3">
    <source>
        <dbReference type="Proteomes" id="UP000435910"/>
    </source>
</evidence>
<dbReference type="Proteomes" id="UP000435910">
    <property type="component" value="Unassembled WGS sequence"/>
</dbReference>
<evidence type="ECO:0000256" key="1">
    <source>
        <dbReference type="SAM" id="MobiDB-lite"/>
    </source>
</evidence>
<accession>A0A8B5YBJ5</accession>
<gene>
    <name evidence="2" type="ORF">CHCC16736_2755</name>
</gene>
<reference evidence="2 3" key="1">
    <citation type="submission" date="2019-06" db="EMBL/GenBank/DDBJ databases">
        <title>Genome sequence analysis of &gt;100 Bacillus licheniformis strains suggests intrinsic resistance to this species.</title>
        <authorList>
            <person name="Wels M."/>
            <person name="Siezen R.J."/>
            <person name="Johansen E."/>
            <person name="Stuer-Lauridsen B."/>
            <person name="Bjerre K."/>
            <person name="Nielsen B.K.K."/>
        </authorList>
    </citation>
    <scope>NUCLEOTIDE SEQUENCE [LARGE SCALE GENOMIC DNA]</scope>
    <source>
        <strain evidence="2 3">BAC-16736</strain>
    </source>
</reference>
<sequence>MERKPEDGIKRIKAKSSAPFQEKGNRNRYRRKCMGLLASALVSNASKTP</sequence>
<name>A0A8B5YBJ5_BACLI</name>